<name>A0A375INV4_9BURK</name>
<organism evidence="1 2">
    <name type="scientific">Cupriavidus taiwanensis</name>
    <dbReference type="NCBI Taxonomy" id="164546"/>
    <lineage>
        <taxon>Bacteria</taxon>
        <taxon>Pseudomonadati</taxon>
        <taxon>Pseudomonadota</taxon>
        <taxon>Betaproteobacteria</taxon>
        <taxon>Burkholderiales</taxon>
        <taxon>Burkholderiaceae</taxon>
        <taxon>Cupriavidus</taxon>
    </lineage>
</organism>
<protein>
    <submittedName>
        <fullName evidence="1">Uncharacterized protein</fullName>
    </submittedName>
</protein>
<sequence>MHECLGQRLCKQLGLELASKQPKKTVKC</sequence>
<evidence type="ECO:0000313" key="1">
    <source>
        <dbReference type="EMBL" id="SPK75142.1"/>
    </source>
</evidence>
<reference evidence="1 2" key="1">
    <citation type="submission" date="2018-01" db="EMBL/GenBank/DDBJ databases">
        <authorList>
            <person name="Gaut B.S."/>
            <person name="Morton B.R."/>
            <person name="Clegg M.T."/>
            <person name="Duvall M.R."/>
        </authorList>
    </citation>
    <scope>NUCLEOTIDE SEQUENCE [LARGE SCALE GENOMIC DNA]</scope>
    <source>
        <strain evidence="1">Cupriavidus taiwanensis LMG 19425</strain>
        <plasmid evidence="2">Plasmid ii</plasmid>
    </source>
</reference>
<proteinExistence type="predicted"/>
<keyword evidence="1" id="KW-0614">Plasmid</keyword>
<dbReference type="AlphaFoldDB" id="A0A375INV4"/>
<dbReference type="Proteomes" id="UP000255505">
    <property type="component" value="Plasmid II"/>
</dbReference>
<gene>
    <name evidence="1" type="ORF">CT19425_MP50178</name>
</gene>
<dbReference type="EMBL" id="LT991977">
    <property type="protein sequence ID" value="SPK75142.1"/>
    <property type="molecule type" value="Genomic_DNA"/>
</dbReference>
<accession>A0A375INV4</accession>
<evidence type="ECO:0000313" key="2">
    <source>
        <dbReference type="Proteomes" id="UP000255505"/>
    </source>
</evidence>
<geneLocation type="plasmid" evidence="1">
    <name>II</name>
</geneLocation>